<dbReference type="FunFam" id="3.40.50.300:FF:000640">
    <property type="entry name" value="MoxR family ATPase"/>
    <property type="match status" value="1"/>
</dbReference>
<evidence type="ECO:0000259" key="4">
    <source>
        <dbReference type="Pfam" id="PF07726"/>
    </source>
</evidence>
<organism evidence="6 7">
    <name type="scientific">Leptospira brenneri</name>
    <dbReference type="NCBI Taxonomy" id="2023182"/>
    <lineage>
        <taxon>Bacteria</taxon>
        <taxon>Pseudomonadati</taxon>
        <taxon>Spirochaetota</taxon>
        <taxon>Spirochaetia</taxon>
        <taxon>Leptospirales</taxon>
        <taxon>Leptospiraceae</taxon>
        <taxon>Leptospira</taxon>
    </lineage>
</organism>
<dbReference type="InterPro" id="IPR011703">
    <property type="entry name" value="ATPase_AAA-3"/>
</dbReference>
<evidence type="ECO:0000256" key="2">
    <source>
        <dbReference type="ARBA" id="ARBA00022840"/>
    </source>
</evidence>
<dbReference type="GO" id="GO:0005524">
    <property type="term" value="F:ATP binding"/>
    <property type="evidence" value="ECO:0007669"/>
    <property type="project" value="UniProtKB-KW"/>
</dbReference>
<dbReference type="Pfam" id="PF07726">
    <property type="entry name" value="AAA_3"/>
    <property type="match status" value="1"/>
</dbReference>
<evidence type="ECO:0000259" key="5">
    <source>
        <dbReference type="Pfam" id="PF17863"/>
    </source>
</evidence>
<dbReference type="AlphaFoldDB" id="A0A2M9XY45"/>
<dbReference type="SUPFAM" id="SSF52540">
    <property type="entry name" value="P-loop containing nucleoside triphosphate hydrolases"/>
    <property type="match status" value="1"/>
</dbReference>
<name>A0A2M9XY45_9LEPT</name>
<dbReference type="RefSeq" id="WP_100791867.1">
    <property type="nucleotide sequence ID" value="NZ_NPDQ01000008.1"/>
</dbReference>
<dbReference type="PANTHER" id="PTHR42759">
    <property type="entry name" value="MOXR FAMILY PROTEIN"/>
    <property type="match status" value="1"/>
</dbReference>
<dbReference type="Proteomes" id="UP000297891">
    <property type="component" value="Unassembled WGS sequence"/>
</dbReference>
<accession>A0A2M9XY45</accession>
<keyword evidence="2" id="KW-0067">ATP-binding</keyword>
<evidence type="ECO:0000256" key="1">
    <source>
        <dbReference type="ARBA" id="ARBA00022741"/>
    </source>
</evidence>
<reference evidence="6" key="1">
    <citation type="journal article" date="2019" name="PLoS Negl. Trop. Dis.">
        <title>Revisiting the worldwide diversity of Leptospira species in the environment.</title>
        <authorList>
            <person name="Vincent A.T."/>
            <person name="Schiettekatte O."/>
            <person name="Bourhy P."/>
            <person name="Veyrier F.J."/>
            <person name="Picardeau M."/>
        </authorList>
    </citation>
    <scope>NUCLEOTIDE SEQUENCE [LARGE SCALE GENOMIC DNA]</scope>
    <source>
        <strain evidence="6">201800277</strain>
    </source>
</reference>
<dbReference type="EMBL" id="RQFP01000008">
    <property type="protein sequence ID" value="TGK92857.1"/>
    <property type="molecule type" value="Genomic_DNA"/>
</dbReference>
<dbReference type="InterPro" id="IPR041628">
    <property type="entry name" value="ChlI/MoxR_AAA_lid"/>
</dbReference>
<dbReference type="Pfam" id="PF17863">
    <property type="entry name" value="AAA_lid_2"/>
    <property type="match status" value="1"/>
</dbReference>
<dbReference type="OrthoDB" id="9808397at2"/>
<keyword evidence="1" id="KW-0547">Nucleotide-binding</keyword>
<proteinExistence type="inferred from homology"/>
<evidence type="ECO:0000313" key="7">
    <source>
        <dbReference type="Proteomes" id="UP000297891"/>
    </source>
</evidence>
<keyword evidence="7" id="KW-1185">Reference proteome</keyword>
<dbReference type="GO" id="GO:0016887">
    <property type="term" value="F:ATP hydrolysis activity"/>
    <property type="evidence" value="ECO:0007669"/>
    <property type="project" value="InterPro"/>
</dbReference>
<comment type="caution">
    <text evidence="6">The sequence shown here is derived from an EMBL/GenBank/DDBJ whole genome shotgun (WGS) entry which is preliminary data.</text>
</comment>
<comment type="similarity">
    <text evidence="3">Belongs to the MoxR family.</text>
</comment>
<dbReference type="Gene3D" id="3.40.50.300">
    <property type="entry name" value="P-loop containing nucleotide triphosphate hydrolases"/>
    <property type="match status" value="1"/>
</dbReference>
<dbReference type="InterPro" id="IPR027417">
    <property type="entry name" value="P-loop_NTPase"/>
</dbReference>
<evidence type="ECO:0000313" key="6">
    <source>
        <dbReference type="EMBL" id="TGK92857.1"/>
    </source>
</evidence>
<dbReference type="PANTHER" id="PTHR42759:SF1">
    <property type="entry name" value="MAGNESIUM-CHELATASE SUBUNIT CHLD"/>
    <property type="match status" value="1"/>
</dbReference>
<evidence type="ECO:0000256" key="3">
    <source>
        <dbReference type="ARBA" id="ARBA00061607"/>
    </source>
</evidence>
<feature type="domain" description="ATPase AAA-3" evidence="4">
    <location>
        <begin position="45"/>
        <end position="175"/>
    </location>
</feature>
<sequence length="326" mass="36607">MQIDKEQITEISDLVKLLRSELSESISGMDNVIQSLFVGLVSNGHVLLEGMPGLAKTLLAKNLASIIDAKFSRVQFTPDLLPADLTGTNIFNPKNSSFEIRKGPIFTNVLLADEINRAPAKVQSALLQCMEERQVSIADETFDLEPPFFVIATQNPIDQEGTYPLPEAQLDRFLFKVVVTYPSFDDEVAILNQHGNLDFSKKKPKKVMKPKEIQKISELSNKVFVDPKLQNYIVNLTRNTRPQTTNDSELKNFILHGVSPRASLAMLKVSRINALLEGRDFVIPEDIHRFFSEIVKHRIHLTIDAISEDISSDSIIKRILSVTEVP</sequence>
<dbReference type="CDD" id="cd00009">
    <property type="entry name" value="AAA"/>
    <property type="match status" value="1"/>
</dbReference>
<dbReference type="PIRSF" id="PIRSF002849">
    <property type="entry name" value="AAA_ATPase_chaperone_MoxR_prd"/>
    <property type="match status" value="1"/>
</dbReference>
<dbReference type="Gene3D" id="1.10.8.80">
    <property type="entry name" value="Magnesium chelatase subunit I, C-Terminal domain"/>
    <property type="match status" value="1"/>
</dbReference>
<protein>
    <submittedName>
        <fullName evidence="6">AAA family ATPase</fullName>
    </submittedName>
</protein>
<dbReference type="InterPro" id="IPR050764">
    <property type="entry name" value="CbbQ/NirQ/NorQ/GpvN"/>
</dbReference>
<feature type="domain" description="ChlI/MoxR AAA lid" evidence="5">
    <location>
        <begin position="254"/>
        <end position="318"/>
    </location>
</feature>
<gene>
    <name evidence="6" type="ORF">EHQ30_11515</name>
</gene>